<dbReference type="InterPro" id="IPR044060">
    <property type="entry name" value="Bacterial_rp_domain"/>
</dbReference>
<dbReference type="RefSeq" id="WP_182581822.1">
    <property type="nucleotide sequence ID" value="NZ_JABVCQ010000001.1"/>
</dbReference>
<proteinExistence type="predicted"/>
<comment type="caution">
    <text evidence="3">The sequence shown here is derived from an EMBL/GenBank/DDBJ whole genome shotgun (WGS) entry which is preliminary data.</text>
</comment>
<protein>
    <submittedName>
        <fullName evidence="3">DUF4214 domain-containing protein</fullName>
    </submittedName>
</protein>
<dbReference type="Pfam" id="PF13946">
    <property type="entry name" value="DUF4214"/>
    <property type="match status" value="1"/>
</dbReference>
<reference evidence="3 4" key="1">
    <citation type="journal article" date="2020" name="Arch. Microbiol.">
        <title>The genome sequence of the giant phototrophic gammaproteobacterium Thiospirillum jenense gives insight into its physiological properties and phylogenetic relationships.</title>
        <authorList>
            <person name="Imhoff J.F."/>
            <person name="Meyer T.E."/>
            <person name="Kyndt J.A."/>
        </authorList>
    </citation>
    <scope>NUCLEOTIDE SEQUENCE [LARGE SCALE GENOMIC DNA]</scope>
    <source>
        <strain evidence="3 4">DSM 216</strain>
    </source>
</reference>
<sequence>MTSNIAGINCGTDCTENYTSGTNVTLTAAAAVGSTFSGWTGGNCGQSSSCTIAMTAAQNITASFIVGQTNTQLLVSKAGNGTVSSSNVSGIQCGNDCSEEFNLNQVVTLTAAPDSGWQFAGWNGACSMYGTSLICTITMSDSKTVSASFTERQVPKTLTVNKIGSGVVMSSPTGVNCGEDCSEIYNSGTIVTLITVPTPGWQFAGWSGTGINCTGQSCQVTLNNDININATFNEIAVPVALTVTKTGNGRIISETPAGIDCGSDCDEQYARDTAVILRATADVGWQFSGWAGACTGTGSCALTLNTDAAVGANFTLIPIDQQTLSLTVTGPGSITSQPAGIVCGQTCSAPFNSNSTVTLTAVPNVGTTFIGWGGACVNETGLTCRVNMNEAQTVTGTFNTASSFPVATTVIGKGRIVSTPDGVNCTGICVNRFATGQAMILTAQPADGWQFVEWTGACTGSDANCLVTVNQALTVAVKFEPAPLDGQLLNVITVGNGSVNSSPVGIDCGINHNTCEALQPTNSDVILTATAADNETQFIGWGGACVEYGTEPTCIITMNEARLAVAAFGGFTVQRESTAWQVAEIYLATMGYSPDSEGLSYWVNNIDTLPQWTPETVAQSFFDQTLVQLEYPAAMTNGEFIDAVYRNIFGRGADEQGYSYWLNEMDQGHVLRNQIIIAFINGGWANPSPDAQSDMLRFKHRIEVSLAFVEYQAQHGILYTALSFDDQLYLRQVGSDILLIITADEMTRDAAIASIATLLAPLHD</sequence>
<evidence type="ECO:0000259" key="1">
    <source>
        <dbReference type="Pfam" id="PF13946"/>
    </source>
</evidence>
<feature type="domain" description="Bacterial repeat" evidence="2">
    <location>
        <begin position="426"/>
        <end position="482"/>
    </location>
</feature>
<evidence type="ECO:0000313" key="3">
    <source>
        <dbReference type="EMBL" id="MBB1124724.1"/>
    </source>
</evidence>
<name>A0A839H4V0_9GAMM</name>
<dbReference type="AlphaFoldDB" id="A0A839H4V0"/>
<evidence type="ECO:0000313" key="4">
    <source>
        <dbReference type="Proteomes" id="UP000548632"/>
    </source>
</evidence>
<evidence type="ECO:0000259" key="2">
    <source>
        <dbReference type="Pfam" id="PF18998"/>
    </source>
</evidence>
<feature type="domain" description="Bacterial repeat" evidence="2">
    <location>
        <begin position="341"/>
        <end position="400"/>
    </location>
</feature>
<feature type="domain" description="Bacterial repeat" evidence="2">
    <location>
        <begin position="75"/>
        <end position="151"/>
    </location>
</feature>
<feature type="domain" description="Bacterial repeat" evidence="2">
    <location>
        <begin position="13"/>
        <end position="64"/>
    </location>
</feature>
<accession>A0A839H4V0</accession>
<dbReference type="Proteomes" id="UP000548632">
    <property type="component" value="Unassembled WGS sequence"/>
</dbReference>
<feature type="domain" description="DUF4214" evidence="1">
    <location>
        <begin position="618"/>
        <end position="680"/>
    </location>
</feature>
<dbReference type="Pfam" id="PF18998">
    <property type="entry name" value="Flg_new_2"/>
    <property type="match status" value="6"/>
</dbReference>
<feature type="domain" description="Bacterial repeat" evidence="2">
    <location>
        <begin position="158"/>
        <end position="235"/>
    </location>
</feature>
<dbReference type="EMBL" id="JABVCQ010000001">
    <property type="protein sequence ID" value="MBB1124724.1"/>
    <property type="molecule type" value="Genomic_DNA"/>
</dbReference>
<organism evidence="3 4">
    <name type="scientific">Thiospirillum jenense</name>
    <dbReference type="NCBI Taxonomy" id="1653858"/>
    <lineage>
        <taxon>Bacteria</taxon>
        <taxon>Pseudomonadati</taxon>
        <taxon>Pseudomonadota</taxon>
        <taxon>Gammaproteobacteria</taxon>
        <taxon>Chromatiales</taxon>
        <taxon>Chromatiaceae</taxon>
        <taxon>Thiospirillum</taxon>
    </lineage>
</organism>
<feature type="domain" description="Bacterial repeat" evidence="2">
    <location>
        <begin position="241"/>
        <end position="317"/>
    </location>
</feature>
<gene>
    <name evidence="3" type="ORF">HUK38_00575</name>
</gene>
<keyword evidence="4" id="KW-1185">Reference proteome</keyword>
<dbReference type="InterPro" id="IPR025282">
    <property type="entry name" value="DUF4214"/>
</dbReference>